<accession>A0A2T2WUZ1</accession>
<evidence type="ECO:0000313" key="1">
    <source>
        <dbReference type="EMBL" id="PSR26042.1"/>
    </source>
</evidence>
<protein>
    <submittedName>
        <fullName evidence="1">Uncharacterized protein</fullName>
    </submittedName>
</protein>
<evidence type="ECO:0000313" key="2">
    <source>
        <dbReference type="Proteomes" id="UP000242972"/>
    </source>
</evidence>
<proteinExistence type="predicted"/>
<dbReference type="EMBL" id="PXYW01000136">
    <property type="protein sequence ID" value="PSR26042.1"/>
    <property type="molecule type" value="Genomic_DNA"/>
</dbReference>
<name>A0A2T2WUZ1_9FIRM</name>
<reference evidence="1 2" key="1">
    <citation type="journal article" date="2014" name="BMC Genomics">
        <title>Comparison of environmental and isolate Sulfobacillus genomes reveals diverse carbon, sulfur, nitrogen, and hydrogen metabolisms.</title>
        <authorList>
            <person name="Justice N.B."/>
            <person name="Norman A."/>
            <person name="Brown C.T."/>
            <person name="Singh A."/>
            <person name="Thomas B.C."/>
            <person name="Banfield J.F."/>
        </authorList>
    </citation>
    <scope>NUCLEOTIDE SEQUENCE [LARGE SCALE GENOMIC DNA]</scope>
    <source>
        <strain evidence="1">AMDSBA4</strain>
    </source>
</reference>
<dbReference type="Proteomes" id="UP000242972">
    <property type="component" value="Unassembled WGS sequence"/>
</dbReference>
<organism evidence="1 2">
    <name type="scientific">Sulfobacillus benefaciens</name>
    <dbReference type="NCBI Taxonomy" id="453960"/>
    <lineage>
        <taxon>Bacteria</taxon>
        <taxon>Bacillati</taxon>
        <taxon>Bacillota</taxon>
        <taxon>Clostridia</taxon>
        <taxon>Eubacteriales</taxon>
        <taxon>Clostridiales Family XVII. Incertae Sedis</taxon>
        <taxon>Sulfobacillus</taxon>
    </lineage>
</organism>
<comment type="caution">
    <text evidence="1">The sequence shown here is derived from an EMBL/GenBank/DDBJ whole genome shotgun (WGS) entry which is preliminary data.</text>
</comment>
<dbReference type="AlphaFoldDB" id="A0A2T2WUZ1"/>
<gene>
    <name evidence="1" type="ORF">C7B46_20315</name>
</gene>
<sequence length="65" mass="7387">MKIIWWRIERPGEVNAGAMDWEPNSPDAVITLGEKSFPVLTQEDSTPTLLEKFLKWADEGDRPSS</sequence>